<comment type="caution">
    <text evidence="1">The sequence shown here is derived from an EMBL/GenBank/DDBJ whole genome shotgun (WGS) entry which is preliminary data.</text>
</comment>
<dbReference type="OrthoDB" id="9181188at2"/>
<accession>A0A0K8P5P6</accession>
<protein>
    <submittedName>
        <fullName evidence="1">Uncharacterized protein</fullName>
    </submittedName>
</protein>
<sequence length="121" mass="13267">MTITISNAGAEIRATNYWETKQASAGLCYLTANAGTWRLLVPEAAEGALEEMRTGRTATIEPSLQLPGRAWDVVFEDGTDAPFSIAIDRRQVDRPMTAGRCRLAVWTARGKQLDLACEVRP</sequence>
<reference evidence="2" key="1">
    <citation type="submission" date="2015-07" db="EMBL/GenBank/DDBJ databases">
        <title>Discovery of a poly(ethylene terephthalate assimilation.</title>
        <authorList>
            <person name="Yoshida S."/>
            <person name="Hiraga K."/>
            <person name="Takehana T."/>
            <person name="Taniguchi I."/>
            <person name="Yamaji H."/>
            <person name="Maeda Y."/>
            <person name="Toyohara K."/>
            <person name="Miyamoto K."/>
            <person name="Kimura Y."/>
            <person name="Oda K."/>
        </authorList>
    </citation>
    <scope>NUCLEOTIDE SEQUENCE [LARGE SCALE GENOMIC DNA]</scope>
    <source>
        <strain evidence="2">NBRC 110686 / TISTR 2288 / 201-F6</strain>
    </source>
</reference>
<dbReference type="RefSeq" id="WP_054021821.1">
    <property type="nucleotide sequence ID" value="NZ_BBYR01000063.1"/>
</dbReference>
<keyword evidence="2" id="KW-1185">Reference proteome</keyword>
<gene>
    <name evidence="1" type="ORF">ISF6_4106</name>
</gene>
<reference evidence="1 2" key="2">
    <citation type="journal article" date="2016" name="Science">
        <title>A bacterium that degrades and assimilates poly(ethylene terephthalate).</title>
        <authorList>
            <person name="Yoshida S."/>
            <person name="Hiraga K."/>
            <person name="Takehana T."/>
            <person name="Taniguchi I."/>
            <person name="Yamaji H."/>
            <person name="Maeda Y."/>
            <person name="Toyohara K."/>
            <person name="Miyamoto K."/>
            <person name="Kimura Y."/>
            <person name="Oda K."/>
        </authorList>
    </citation>
    <scope>NUCLEOTIDE SEQUENCE [LARGE SCALE GENOMIC DNA]</scope>
    <source>
        <strain evidence="2">NBRC 110686 / TISTR 2288 / 201-F6</strain>
    </source>
</reference>
<name>A0A0K8P5P6_PISS1</name>
<dbReference type="STRING" id="1547922.ISF6_4106"/>
<organism evidence="1 2">
    <name type="scientific">Piscinibacter sakaiensis</name>
    <name type="common">Ideonella sakaiensis</name>
    <dbReference type="NCBI Taxonomy" id="1547922"/>
    <lineage>
        <taxon>Bacteria</taxon>
        <taxon>Pseudomonadati</taxon>
        <taxon>Pseudomonadota</taxon>
        <taxon>Betaproteobacteria</taxon>
        <taxon>Burkholderiales</taxon>
        <taxon>Sphaerotilaceae</taxon>
        <taxon>Piscinibacter</taxon>
    </lineage>
</organism>
<evidence type="ECO:0000313" key="2">
    <source>
        <dbReference type="Proteomes" id="UP000037660"/>
    </source>
</evidence>
<evidence type="ECO:0000313" key="1">
    <source>
        <dbReference type="EMBL" id="GAP37912.1"/>
    </source>
</evidence>
<proteinExistence type="predicted"/>
<dbReference type="AlphaFoldDB" id="A0A0K8P5P6"/>
<dbReference type="Proteomes" id="UP000037660">
    <property type="component" value="Unassembled WGS sequence"/>
</dbReference>
<dbReference type="EMBL" id="BBYR01000063">
    <property type="protein sequence ID" value="GAP37912.1"/>
    <property type="molecule type" value="Genomic_DNA"/>
</dbReference>